<accession>A0A5B7CI64</accession>
<evidence type="ECO:0000313" key="2">
    <source>
        <dbReference type="Proteomes" id="UP000324222"/>
    </source>
</evidence>
<dbReference type="Proteomes" id="UP000324222">
    <property type="component" value="Unassembled WGS sequence"/>
</dbReference>
<protein>
    <submittedName>
        <fullName evidence="1">Dehydrogenase/reductase SDR family member 12</fullName>
    </submittedName>
</protein>
<dbReference type="PANTHER" id="PTHR44656:SF7">
    <property type="entry name" value="DEHYDROGENASE_REDUCTASE SDR FAMILY MEMBER 12"/>
    <property type="match status" value="1"/>
</dbReference>
<gene>
    <name evidence="1" type="primary">DHRS12_1</name>
    <name evidence="1" type="ORF">E2C01_001525</name>
</gene>
<comment type="caution">
    <text evidence="1">The sequence shown here is derived from an EMBL/GenBank/DDBJ whole genome shotgun (WGS) entry which is preliminary data.</text>
</comment>
<proteinExistence type="predicted"/>
<dbReference type="AlphaFoldDB" id="A0A5B7CI64"/>
<dbReference type="InterPro" id="IPR052992">
    <property type="entry name" value="SDR_member_12"/>
</dbReference>
<dbReference type="OrthoDB" id="417891at2759"/>
<sequence>MTLFRNTVWFLKGLKEYTSSGYARASRSFVEGDLQVDCAGHHYMITVLTIHLSISGAVAIGLCPCLLWICGLDFTTVLEQSAHSSAKCASFMQAWLTTGISGRSIMETRCPRVQDINCCNGINIFVHILDLSDSKGVHSFAAKFCSTNEALHGLIHLKELSKYIGTINQEMKNEKVQHAKSSNEK</sequence>
<dbReference type="PANTHER" id="PTHR44656">
    <property type="entry name" value="DEHYDROGENASE/REDUCTASE SDR FAMILY MEMBER 12"/>
    <property type="match status" value="1"/>
</dbReference>
<name>A0A5B7CI64_PORTR</name>
<keyword evidence="2" id="KW-1185">Reference proteome</keyword>
<evidence type="ECO:0000313" key="1">
    <source>
        <dbReference type="EMBL" id="MPC08928.1"/>
    </source>
</evidence>
<reference evidence="1 2" key="1">
    <citation type="submission" date="2019-05" db="EMBL/GenBank/DDBJ databases">
        <title>Another draft genome of Portunus trituberculatus and its Hox gene families provides insights of decapod evolution.</title>
        <authorList>
            <person name="Jeong J.-H."/>
            <person name="Song I."/>
            <person name="Kim S."/>
            <person name="Choi T."/>
            <person name="Kim D."/>
            <person name="Ryu S."/>
            <person name="Kim W."/>
        </authorList>
    </citation>
    <scope>NUCLEOTIDE SEQUENCE [LARGE SCALE GENOMIC DNA]</scope>
    <source>
        <tissue evidence="1">Muscle</tissue>
    </source>
</reference>
<organism evidence="1 2">
    <name type="scientific">Portunus trituberculatus</name>
    <name type="common">Swimming crab</name>
    <name type="synonym">Neptunus trituberculatus</name>
    <dbReference type="NCBI Taxonomy" id="210409"/>
    <lineage>
        <taxon>Eukaryota</taxon>
        <taxon>Metazoa</taxon>
        <taxon>Ecdysozoa</taxon>
        <taxon>Arthropoda</taxon>
        <taxon>Crustacea</taxon>
        <taxon>Multicrustacea</taxon>
        <taxon>Malacostraca</taxon>
        <taxon>Eumalacostraca</taxon>
        <taxon>Eucarida</taxon>
        <taxon>Decapoda</taxon>
        <taxon>Pleocyemata</taxon>
        <taxon>Brachyura</taxon>
        <taxon>Eubrachyura</taxon>
        <taxon>Portunoidea</taxon>
        <taxon>Portunidae</taxon>
        <taxon>Portuninae</taxon>
        <taxon>Portunus</taxon>
    </lineage>
</organism>
<dbReference type="EMBL" id="VSRR010000049">
    <property type="protein sequence ID" value="MPC08928.1"/>
    <property type="molecule type" value="Genomic_DNA"/>
</dbReference>